<evidence type="ECO:0000313" key="3">
    <source>
        <dbReference type="EMBL" id="GMF37969.1"/>
    </source>
</evidence>
<dbReference type="EMBL" id="BSXT01001055">
    <property type="protein sequence ID" value="GMF37969.1"/>
    <property type="molecule type" value="Genomic_DNA"/>
</dbReference>
<keyword evidence="4" id="KW-1185">Reference proteome</keyword>
<feature type="compositionally biased region" description="Polar residues" evidence="1">
    <location>
        <begin position="48"/>
        <end position="60"/>
    </location>
</feature>
<reference evidence="3" key="1">
    <citation type="submission" date="2023-04" db="EMBL/GenBank/DDBJ databases">
        <title>Phytophthora fragariaefolia NBRC 109709.</title>
        <authorList>
            <person name="Ichikawa N."/>
            <person name="Sato H."/>
            <person name="Tonouchi N."/>
        </authorList>
    </citation>
    <scope>NUCLEOTIDE SEQUENCE</scope>
    <source>
        <strain evidence="3">NBRC 109709</strain>
    </source>
</reference>
<evidence type="ECO:0000256" key="1">
    <source>
        <dbReference type="SAM" id="MobiDB-lite"/>
    </source>
</evidence>
<comment type="caution">
    <text evidence="3">The sequence shown here is derived from an EMBL/GenBank/DDBJ whole genome shotgun (WGS) entry which is preliminary data.</text>
</comment>
<proteinExistence type="predicted"/>
<feature type="region of interest" description="Disordered" evidence="1">
    <location>
        <begin position="48"/>
        <end position="219"/>
    </location>
</feature>
<dbReference type="Proteomes" id="UP001165121">
    <property type="component" value="Unassembled WGS sequence"/>
</dbReference>
<feature type="region of interest" description="Disordered" evidence="1">
    <location>
        <begin position="1"/>
        <end position="27"/>
    </location>
</feature>
<dbReference type="InterPro" id="IPR001995">
    <property type="entry name" value="Peptidase_A2_cat"/>
</dbReference>
<dbReference type="PROSITE" id="PS50175">
    <property type="entry name" value="ASP_PROT_RETROV"/>
    <property type="match status" value="1"/>
</dbReference>
<dbReference type="OrthoDB" id="145683at2759"/>
<protein>
    <submittedName>
        <fullName evidence="3">Unnamed protein product</fullName>
    </submittedName>
</protein>
<dbReference type="AlphaFoldDB" id="A0A9W6XFD7"/>
<dbReference type="GO" id="GO:0004190">
    <property type="term" value="F:aspartic-type endopeptidase activity"/>
    <property type="evidence" value="ECO:0007669"/>
    <property type="project" value="InterPro"/>
</dbReference>
<name>A0A9W6XFD7_9STRA</name>
<gene>
    <name evidence="3" type="ORF">Pfra01_001079300</name>
</gene>
<feature type="domain" description="Peptidase A2" evidence="2">
    <location>
        <begin position="451"/>
        <end position="465"/>
    </location>
</feature>
<feature type="region of interest" description="Disordered" evidence="1">
    <location>
        <begin position="234"/>
        <end position="257"/>
    </location>
</feature>
<organism evidence="3 4">
    <name type="scientific">Phytophthora fragariaefolia</name>
    <dbReference type="NCBI Taxonomy" id="1490495"/>
    <lineage>
        <taxon>Eukaryota</taxon>
        <taxon>Sar</taxon>
        <taxon>Stramenopiles</taxon>
        <taxon>Oomycota</taxon>
        <taxon>Peronosporomycetes</taxon>
        <taxon>Peronosporales</taxon>
        <taxon>Peronosporaceae</taxon>
        <taxon>Phytophthora</taxon>
    </lineage>
</organism>
<dbReference type="GO" id="GO:0006508">
    <property type="term" value="P:proteolysis"/>
    <property type="evidence" value="ECO:0007669"/>
    <property type="project" value="InterPro"/>
</dbReference>
<accession>A0A9W6XFD7</accession>
<evidence type="ECO:0000313" key="4">
    <source>
        <dbReference type="Proteomes" id="UP001165121"/>
    </source>
</evidence>
<feature type="compositionally biased region" description="Low complexity" evidence="1">
    <location>
        <begin position="100"/>
        <end position="141"/>
    </location>
</feature>
<sequence length="465" mass="49806">MAASVGPAARGPMPGASSGAPANAPSVSSIHLALPPLDQAAVRASISHLTAQSPAPQSRSAFAERLPRPSSSNTRKRGRSRQGSRSPPTRGRTRRRSPSKRPSPASSRARSPSSLRLAQRSVSRRSSPQRSPRGSSTSSRLRGGGRGRARQRGDNESSSSENDTDDSLLKALSQSRATERRRRQISDNPAHSDRGSPTHPIELGTPDSAGESPGNLADAAEATSGYNAGEKTVAQDIDDGSSSGEEHVDTDGLAGHMTDSARSGVTFLTEGSTVTHATKGPTEVAVGLDRVWRAEELTTLPTTATSVPSLHRRFKLGSPPTETGLAPIELPQLASPPVDADCVYAFVDESKWLKSQRREEADEVKTMEIEKERNGSFGGGEIDERIYDVWNGDSSEGFVSSIAKKIWHDYQPENVIKMLSGERLGWWSAQKFDKRVRMRALVLGAVNDARARILLDTGANIIVIS</sequence>
<evidence type="ECO:0000259" key="2">
    <source>
        <dbReference type="PROSITE" id="PS50175"/>
    </source>
</evidence>